<evidence type="ECO:0000256" key="7">
    <source>
        <dbReference type="ARBA" id="ARBA00022485"/>
    </source>
</evidence>
<evidence type="ECO:0000256" key="4">
    <source>
        <dbReference type="ARBA" id="ARBA00008343"/>
    </source>
</evidence>
<evidence type="ECO:0000256" key="10">
    <source>
        <dbReference type="ARBA" id="ARBA00022801"/>
    </source>
</evidence>
<dbReference type="NCBIfam" id="TIGR01084">
    <property type="entry name" value="mutY"/>
    <property type="match status" value="1"/>
</dbReference>
<dbReference type="Proteomes" id="UP000220102">
    <property type="component" value="Unassembled WGS sequence"/>
</dbReference>
<dbReference type="InterPro" id="IPR020084">
    <property type="entry name" value="NUDIX_hydrolase_CS"/>
</dbReference>
<evidence type="ECO:0000256" key="12">
    <source>
        <dbReference type="ARBA" id="ARBA00023014"/>
    </source>
</evidence>
<evidence type="ECO:0000259" key="19">
    <source>
        <dbReference type="PROSITE" id="PS51462"/>
    </source>
</evidence>
<accession>A0A2A8D0Z3</accession>
<dbReference type="FunFam" id="1.10.1670.10:FF:000002">
    <property type="entry name" value="Adenine DNA glycosylase"/>
    <property type="match status" value="1"/>
</dbReference>
<evidence type="ECO:0000256" key="11">
    <source>
        <dbReference type="ARBA" id="ARBA00023004"/>
    </source>
</evidence>
<dbReference type="InterPro" id="IPR015797">
    <property type="entry name" value="NUDIX_hydrolase-like_dom_sf"/>
</dbReference>
<dbReference type="Gene3D" id="3.90.79.10">
    <property type="entry name" value="Nucleoside Triphosphate Pyrophosphohydrolase"/>
    <property type="match status" value="1"/>
</dbReference>
<evidence type="ECO:0000256" key="3">
    <source>
        <dbReference type="ARBA" id="ARBA00002933"/>
    </source>
</evidence>
<keyword evidence="18" id="KW-0460">Magnesium</keyword>
<dbReference type="InterPro" id="IPR003561">
    <property type="entry name" value="Mutator_MutT"/>
</dbReference>
<dbReference type="Pfam" id="PF00633">
    <property type="entry name" value="HHH"/>
    <property type="match status" value="1"/>
</dbReference>
<dbReference type="GO" id="GO:0035485">
    <property type="term" value="F:adenine/guanine mispair binding"/>
    <property type="evidence" value="ECO:0007669"/>
    <property type="project" value="TreeGrafter"/>
</dbReference>
<dbReference type="InterPro" id="IPR000086">
    <property type="entry name" value="NUDIX_hydrolase_dom"/>
</dbReference>
<comment type="function">
    <text evidence="3">Adenine glycosylase active on G-A mispairs. MutY also corrects error-prone DNA synthesis past GO lesions which are due to the oxidatively damaged form of guanine: 7,8-dihydro-8-oxoguanine (8-oxo-dGTP).</text>
</comment>
<evidence type="ECO:0000256" key="8">
    <source>
        <dbReference type="ARBA" id="ARBA00022723"/>
    </source>
</evidence>
<keyword evidence="8 18" id="KW-0479">Metal-binding</keyword>
<comment type="catalytic activity">
    <reaction evidence="1">
        <text>Hydrolyzes free adenine bases from 7,8-dihydro-8-oxoguanine:adenine mismatched double-stranded DNA, leaving an apurinic site.</text>
        <dbReference type="EC" id="3.2.2.31"/>
    </reaction>
</comment>
<evidence type="ECO:0000256" key="18">
    <source>
        <dbReference type="PIRSR" id="PIRSR603561-2"/>
    </source>
</evidence>
<dbReference type="GO" id="GO:0034039">
    <property type="term" value="F:8-oxo-7,8-dihydroguanine DNA N-glycosylase activity"/>
    <property type="evidence" value="ECO:0007669"/>
    <property type="project" value="TreeGrafter"/>
</dbReference>
<reference evidence="20 21" key="1">
    <citation type="submission" date="2017-10" db="EMBL/GenBank/DDBJ databases">
        <title>Draft genome of Longibacter Salinarum.</title>
        <authorList>
            <person name="Goh K.M."/>
            <person name="Shamsir M.S."/>
            <person name="Lim S.W."/>
        </authorList>
    </citation>
    <scope>NUCLEOTIDE SEQUENCE [LARGE SCALE GENOMIC DNA]</scope>
    <source>
        <strain evidence="20 21">KCTC 52045</strain>
    </source>
</reference>
<feature type="binding site" evidence="18">
    <location>
        <position position="274"/>
    </location>
    <ligand>
        <name>Mg(2+)</name>
        <dbReference type="ChEBI" id="CHEBI:18420"/>
    </ligand>
</feature>
<dbReference type="FunFam" id="1.10.340.30:FF:000010">
    <property type="entry name" value="Adenine DNA glycosylase"/>
    <property type="match status" value="1"/>
</dbReference>
<dbReference type="EC" id="3.2.2.31" evidence="5"/>
<dbReference type="GO" id="GO:0006298">
    <property type="term" value="P:mismatch repair"/>
    <property type="evidence" value="ECO:0007669"/>
    <property type="project" value="TreeGrafter"/>
</dbReference>
<dbReference type="InterPro" id="IPR044298">
    <property type="entry name" value="MIG/MutY"/>
</dbReference>
<dbReference type="OrthoDB" id="9802365at2"/>
<evidence type="ECO:0000256" key="2">
    <source>
        <dbReference type="ARBA" id="ARBA00001966"/>
    </source>
</evidence>
<sequence>MAELDTLAATDSQIAAFRGPLMEWYDENKREMPWRKTGDPYRIWVSEIMLQQTRVDTVREYYRRFVKAFPTVGDLANAEQDEVLKLWEGLGYYSRARYLHDAAQQVVREHEGTVPRDYDDIRDLKGIGPYTAAAVLSIAYNEPHPVLDGNVMRVVSRVFASDANIKKAKTQRHFRRLAGELLDPERAGDFNQAMMELGATICTPTSPSCGRCPVQDACAAYAEGEPEQYPVTPESKPVPHHDIAVGLVFDDDGRILIQRRPEDGLLGGLWEFPGGKAEEGEEMDKACIRELREEVGIDIEVDAPFYTLSHAYSHFKITLYAFRCRLIDGEPTSEEGQPIRWVKVADLDEYAFPRANRKLIEELERRQEEPSLFD</sequence>
<comment type="cofactor">
    <cofactor evidence="18">
        <name>Mg(2+)</name>
        <dbReference type="ChEBI" id="CHEBI:18420"/>
    </cofactor>
</comment>
<dbReference type="GO" id="GO:0000701">
    <property type="term" value="F:purine-specific mismatch base pair DNA N-glycosylase activity"/>
    <property type="evidence" value="ECO:0007669"/>
    <property type="project" value="UniProtKB-EC"/>
</dbReference>
<keyword evidence="10" id="KW-0378">Hydrolase</keyword>
<dbReference type="GO" id="GO:0032357">
    <property type="term" value="F:oxidized purine DNA binding"/>
    <property type="evidence" value="ECO:0007669"/>
    <property type="project" value="TreeGrafter"/>
</dbReference>
<keyword evidence="15" id="KW-0326">Glycosidase</keyword>
<evidence type="ECO:0000256" key="9">
    <source>
        <dbReference type="ARBA" id="ARBA00022763"/>
    </source>
</evidence>
<keyword evidence="14" id="KW-0234">DNA repair</keyword>
<dbReference type="PROSITE" id="PS51462">
    <property type="entry name" value="NUDIX"/>
    <property type="match status" value="1"/>
</dbReference>
<dbReference type="PRINTS" id="PR00502">
    <property type="entry name" value="NUDIXFAMILY"/>
</dbReference>
<protein>
    <recommendedName>
        <fullName evidence="6">Adenine DNA glycosylase</fullName>
        <ecNumber evidence="5">3.2.2.31</ecNumber>
    </recommendedName>
</protein>
<comment type="similarity">
    <text evidence="4">Belongs to the Nth/MutY family.</text>
</comment>
<dbReference type="Gene3D" id="1.10.1670.10">
    <property type="entry name" value="Helix-hairpin-Helix base-excision DNA repair enzymes (C-terminal)"/>
    <property type="match status" value="1"/>
</dbReference>
<dbReference type="EMBL" id="PDEQ01000002">
    <property type="protein sequence ID" value="PEN14561.1"/>
    <property type="molecule type" value="Genomic_DNA"/>
</dbReference>
<dbReference type="InterPro" id="IPR000445">
    <property type="entry name" value="HhH_motif"/>
</dbReference>
<dbReference type="InterPro" id="IPR023170">
    <property type="entry name" value="HhH_base_excis_C"/>
</dbReference>
<evidence type="ECO:0000256" key="15">
    <source>
        <dbReference type="ARBA" id="ARBA00023295"/>
    </source>
</evidence>
<dbReference type="SMART" id="SM00525">
    <property type="entry name" value="FES"/>
    <property type="match status" value="1"/>
</dbReference>
<evidence type="ECO:0000313" key="21">
    <source>
        <dbReference type="Proteomes" id="UP000220102"/>
    </source>
</evidence>
<keyword evidence="7" id="KW-0004">4Fe-4S</keyword>
<dbReference type="Pfam" id="PF14815">
    <property type="entry name" value="NUDIX_4"/>
    <property type="match status" value="1"/>
</dbReference>
<dbReference type="PANTHER" id="PTHR42944">
    <property type="entry name" value="ADENINE DNA GLYCOSYLASE"/>
    <property type="match status" value="1"/>
</dbReference>
<dbReference type="GO" id="GO:0008413">
    <property type="term" value="F:8-oxo-7,8-dihydroguanosine triphosphate pyrophosphatase activity"/>
    <property type="evidence" value="ECO:0007669"/>
    <property type="project" value="InterPro"/>
</dbReference>
<proteinExistence type="inferred from homology"/>
<dbReference type="PROSITE" id="PS00893">
    <property type="entry name" value="NUDIX_BOX"/>
    <property type="match status" value="1"/>
</dbReference>
<dbReference type="InterPro" id="IPR005760">
    <property type="entry name" value="A/G_AdeGlyc_MutY"/>
</dbReference>
<organism evidence="20 21">
    <name type="scientific">Longibacter salinarum</name>
    <dbReference type="NCBI Taxonomy" id="1850348"/>
    <lineage>
        <taxon>Bacteria</taxon>
        <taxon>Pseudomonadati</taxon>
        <taxon>Rhodothermota</taxon>
        <taxon>Rhodothermia</taxon>
        <taxon>Rhodothermales</taxon>
        <taxon>Salisaetaceae</taxon>
        <taxon>Longibacter</taxon>
    </lineage>
</organism>
<gene>
    <name evidence="20" type="primary">mutY</name>
    <name evidence="20" type="ORF">CRI94_05920</name>
</gene>
<evidence type="ECO:0000256" key="13">
    <source>
        <dbReference type="ARBA" id="ARBA00023125"/>
    </source>
</evidence>
<feature type="binding site" evidence="18">
    <location>
        <position position="294"/>
    </location>
    <ligand>
        <name>Mg(2+)</name>
        <dbReference type="ChEBI" id="CHEBI:18420"/>
    </ligand>
</feature>
<dbReference type="CDD" id="cd03425">
    <property type="entry name" value="NUDIX_MutT_NudA_like"/>
    <property type="match status" value="1"/>
</dbReference>
<feature type="binding site" evidence="17">
    <location>
        <begin position="271"/>
        <end position="274"/>
    </location>
    <ligand>
        <name>8-oxo-dGTP</name>
        <dbReference type="ChEBI" id="CHEBI:77896"/>
    </ligand>
</feature>
<evidence type="ECO:0000256" key="14">
    <source>
        <dbReference type="ARBA" id="ARBA00023204"/>
    </source>
</evidence>
<evidence type="ECO:0000256" key="17">
    <source>
        <dbReference type="PIRSR" id="PIRSR603561-1"/>
    </source>
</evidence>
<name>A0A2A8D0Z3_9BACT</name>
<dbReference type="Gene3D" id="1.10.340.30">
    <property type="entry name" value="Hypothetical protein, domain 2"/>
    <property type="match status" value="1"/>
</dbReference>
<evidence type="ECO:0000256" key="16">
    <source>
        <dbReference type="ARBA" id="ARBA00058550"/>
    </source>
</evidence>
<dbReference type="RefSeq" id="WP_098074734.1">
    <property type="nucleotide sequence ID" value="NZ_PDEQ01000002.1"/>
</dbReference>
<dbReference type="Pfam" id="PF00730">
    <property type="entry name" value="HhH-GPD"/>
    <property type="match status" value="1"/>
</dbReference>
<feature type="binding site" evidence="17">
    <location>
        <position position="260"/>
    </location>
    <ligand>
        <name>8-oxo-dGTP</name>
        <dbReference type="ChEBI" id="CHEBI:77896"/>
    </ligand>
</feature>
<dbReference type="InterPro" id="IPR020476">
    <property type="entry name" value="Nudix_hydrolase"/>
</dbReference>
<dbReference type="AlphaFoldDB" id="A0A2A8D0Z3"/>
<keyword evidence="21" id="KW-1185">Reference proteome</keyword>
<feature type="binding site" evidence="17">
    <location>
        <position position="356"/>
    </location>
    <ligand>
        <name>8-oxo-dGTP</name>
        <dbReference type="ChEBI" id="CHEBI:77896"/>
    </ligand>
</feature>
<comment type="function">
    <text evidence="16">Base excision repair (BER) glycosylase that initiates repair of A:oxoG to C:G by removing the inappropriately paired adenine base from the DNA backbone, generating an abasic site product. 8-oxoguanine (oxoG) is a genotoxic DNA lesion resulting from oxidation of guanine; this residue is misread by replicative DNA polymerases, that insert adenine instead of cytosine opposite the oxidized damaged base. Shows a powerful dicrimination of A versus C, since it does not cleave cytosine in oxoG:C pairs. May also be able to remove adenine from A:G mispairs, although this activity may not be physiologically relevant.</text>
</comment>
<dbReference type="GO" id="GO:0046872">
    <property type="term" value="F:metal ion binding"/>
    <property type="evidence" value="ECO:0007669"/>
    <property type="project" value="UniProtKB-KW"/>
</dbReference>
<dbReference type="InterPro" id="IPR011257">
    <property type="entry name" value="DNA_glycosylase"/>
</dbReference>
<dbReference type="SUPFAM" id="SSF48150">
    <property type="entry name" value="DNA-glycosylase"/>
    <property type="match status" value="1"/>
</dbReference>
<keyword evidence="9" id="KW-0227">DNA damage</keyword>
<feature type="domain" description="Nudix hydrolase" evidence="19">
    <location>
        <begin position="239"/>
        <end position="365"/>
    </location>
</feature>
<keyword evidence="11" id="KW-0408">Iron</keyword>
<dbReference type="GO" id="GO:0006284">
    <property type="term" value="P:base-excision repair"/>
    <property type="evidence" value="ECO:0007669"/>
    <property type="project" value="InterPro"/>
</dbReference>
<dbReference type="NCBIfam" id="TIGR00586">
    <property type="entry name" value="mutt"/>
    <property type="match status" value="1"/>
</dbReference>
<comment type="cofactor">
    <cofactor evidence="2">
        <name>[4Fe-4S] cluster</name>
        <dbReference type="ChEBI" id="CHEBI:49883"/>
    </cofactor>
</comment>
<dbReference type="GO" id="GO:0051539">
    <property type="term" value="F:4 iron, 4 sulfur cluster binding"/>
    <property type="evidence" value="ECO:0007669"/>
    <property type="project" value="UniProtKB-KW"/>
</dbReference>
<dbReference type="CDD" id="cd00056">
    <property type="entry name" value="ENDO3c"/>
    <property type="match status" value="1"/>
</dbReference>
<evidence type="ECO:0000256" key="6">
    <source>
        <dbReference type="ARBA" id="ARBA00022023"/>
    </source>
</evidence>
<evidence type="ECO:0000313" key="20">
    <source>
        <dbReference type="EMBL" id="PEN14561.1"/>
    </source>
</evidence>
<evidence type="ECO:0000256" key="5">
    <source>
        <dbReference type="ARBA" id="ARBA00012045"/>
    </source>
</evidence>
<comment type="caution">
    <text evidence="20">The sequence shown here is derived from an EMBL/GenBank/DDBJ whole genome shotgun (WGS) entry which is preliminary data.</text>
</comment>
<evidence type="ECO:0000256" key="1">
    <source>
        <dbReference type="ARBA" id="ARBA00000843"/>
    </source>
</evidence>
<keyword evidence="13" id="KW-0238">DNA-binding</keyword>
<dbReference type="InterPro" id="IPR029119">
    <property type="entry name" value="MutY_C"/>
</dbReference>
<dbReference type="SUPFAM" id="SSF55811">
    <property type="entry name" value="Nudix"/>
    <property type="match status" value="1"/>
</dbReference>
<dbReference type="InterPro" id="IPR003651">
    <property type="entry name" value="Endonuclease3_FeS-loop_motif"/>
</dbReference>
<dbReference type="SMART" id="SM00478">
    <property type="entry name" value="ENDO3c"/>
    <property type="match status" value="1"/>
</dbReference>
<dbReference type="InterPro" id="IPR003265">
    <property type="entry name" value="HhH-GPD_domain"/>
</dbReference>
<dbReference type="PANTHER" id="PTHR42944:SF1">
    <property type="entry name" value="ADENINE DNA GLYCOSYLASE"/>
    <property type="match status" value="1"/>
</dbReference>
<keyword evidence="12" id="KW-0411">Iron-sulfur</keyword>
<dbReference type="Pfam" id="PF10576">
    <property type="entry name" value="EndIII_4Fe-2S"/>
    <property type="match status" value="1"/>
</dbReference>